<dbReference type="Pfam" id="PF14129">
    <property type="entry name" value="DUF4296"/>
    <property type="match status" value="1"/>
</dbReference>
<gene>
    <name evidence="3" type="ORF">U0035_18340</name>
</gene>
<name>A0ABZ0W690_9BACT</name>
<keyword evidence="4" id="KW-1185">Reference proteome</keyword>
<dbReference type="Proteomes" id="UP001325680">
    <property type="component" value="Chromosome"/>
</dbReference>
<evidence type="ECO:0000259" key="2">
    <source>
        <dbReference type="Pfam" id="PF14129"/>
    </source>
</evidence>
<sequence>MHRYLYISAILVTLVACGNSGSVLPKEKMEKVMWDVAQSSELLNGYVYYKYPEQNRAALNNVMLDKVFKIHHITREQFNKTLDYYEKRPDELKTIIDTVVSRQKRTLGKDTSSSSTPILSRDGSATL</sequence>
<feature type="domain" description="DUF4296" evidence="2">
    <location>
        <begin position="23"/>
        <end position="105"/>
    </location>
</feature>
<dbReference type="InterPro" id="IPR025381">
    <property type="entry name" value="DUF4296"/>
</dbReference>
<accession>A0ABZ0W690</accession>
<proteinExistence type="predicted"/>
<organism evidence="3 4">
    <name type="scientific">Niabella yanshanensis</name>
    <dbReference type="NCBI Taxonomy" id="577386"/>
    <lineage>
        <taxon>Bacteria</taxon>
        <taxon>Pseudomonadati</taxon>
        <taxon>Bacteroidota</taxon>
        <taxon>Chitinophagia</taxon>
        <taxon>Chitinophagales</taxon>
        <taxon>Chitinophagaceae</taxon>
        <taxon>Niabella</taxon>
    </lineage>
</organism>
<evidence type="ECO:0000313" key="3">
    <source>
        <dbReference type="EMBL" id="WQD37635.1"/>
    </source>
</evidence>
<evidence type="ECO:0000313" key="4">
    <source>
        <dbReference type="Proteomes" id="UP001325680"/>
    </source>
</evidence>
<evidence type="ECO:0000256" key="1">
    <source>
        <dbReference type="SAM" id="MobiDB-lite"/>
    </source>
</evidence>
<protein>
    <submittedName>
        <fullName evidence="3">DUF4296 domain-containing protein</fullName>
    </submittedName>
</protein>
<dbReference type="RefSeq" id="WP_114791585.1">
    <property type="nucleotide sequence ID" value="NZ_CP139960.1"/>
</dbReference>
<feature type="compositionally biased region" description="Polar residues" evidence="1">
    <location>
        <begin position="109"/>
        <end position="127"/>
    </location>
</feature>
<reference evidence="3 4" key="1">
    <citation type="submission" date="2023-12" db="EMBL/GenBank/DDBJ databases">
        <title>Genome sequencing and assembly of bacterial species from a model synthetic community.</title>
        <authorList>
            <person name="Hogle S.L."/>
        </authorList>
    </citation>
    <scope>NUCLEOTIDE SEQUENCE [LARGE SCALE GENOMIC DNA]</scope>
    <source>
        <strain evidence="3 4">HAMBI_3031</strain>
    </source>
</reference>
<feature type="region of interest" description="Disordered" evidence="1">
    <location>
        <begin position="105"/>
        <end position="127"/>
    </location>
</feature>
<dbReference type="PROSITE" id="PS51257">
    <property type="entry name" value="PROKAR_LIPOPROTEIN"/>
    <property type="match status" value="1"/>
</dbReference>
<dbReference type="EMBL" id="CP139960">
    <property type="protein sequence ID" value="WQD37635.1"/>
    <property type="molecule type" value="Genomic_DNA"/>
</dbReference>